<dbReference type="Gene3D" id="1.10.630.10">
    <property type="entry name" value="Cytochrome P450"/>
    <property type="match status" value="1"/>
</dbReference>
<evidence type="ECO:0000256" key="3">
    <source>
        <dbReference type="ARBA" id="ARBA00010617"/>
    </source>
</evidence>
<dbReference type="GO" id="GO:0020037">
    <property type="term" value="F:heme binding"/>
    <property type="evidence" value="ECO:0007669"/>
    <property type="project" value="InterPro"/>
</dbReference>
<dbReference type="PANTHER" id="PTHR24302:SF15">
    <property type="entry name" value="FATTY-ACID PEROXYGENASE"/>
    <property type="match status" value="1"/>
</dbReference>
<reference evidence="14 15" key="1">
    <citation type="journal article" date="2018" name="Nat. Ecol. Evol.">
        <title>Shark genomes provide insights into elasmobranch evolution and the origin of vertebrates.</title>
        <authorList>
            <person name="Hara Y"/>
            <person name="Yamaguchi K"/>
            <person name="Onimaru K"/>
            <person name="Kadota M"/>
            <person name="Koyanagi M"/>
            <person name="Keeley SD"/>
            <person name="Tatsumi K"/>
            <person name="Tanaka K"/>
            <person name="Motone F"/>
            <person name="Kageyama Y"/>
            <person name="Nozu R"/>
            <person name="Adachi N"/>
            <person name="Nishimura O"/>
            <person name="Nakagawa R"/>
            <person name="Tanegashima C"/>
            <person name="Kiyatake I"/>
            <person name="Matsumoto R"/>
            <person name="Murakumo K"/>
            <person name="Nishida K"/>
            <person name="Terakita A"/>
            <person name="Kuratani S"/>
            <person name="Sato K"/>
            <person name="Hyodo S Kuraku.S."/>
        </authorList>
    </citation>
    <scope>NUCLEOTIDE SEQUENCE [LARGE SCALE GENOMIC DNA]</scope>
</reference>
<dbReference type="PRINTS" id="PR00463">
    <property type="entry name" value="EP450I"/>
</dbReference>
<evidence type="ECO:0000256" key="5">
    <source>
        <dbReference type="ARBA" id="ARBA00022723"/>
    </source>
</evidence>
<dbReference type="GO" id="GO:0005506">
    <property type="term" value="F:iron ion binding"/>
    <property type="evidence" value="ECO:0007669"/>
    <property type="project" value="InterPro"/>
</dbReference>
<dbReference type="GO" id="GO:0016705">
    <property type="term" value="F:oxidoreductase activity, acting on paired donors, with incorporation or reduction of molecular oxygen"/>
    <property type="evidence" value="ECO:0007669"/>
    <property type="project" value="InterPro"/>
</dbReference>
<dbReference type="AlphaFoldDB" id="A0A401PXL7"/>
<keyword evidence="15" id="KW-1185">Reference proteome</keyword>
<dbReference type="EMBL" id="BFAA01009057">
    <property type="protein sequence ID" value="GCB77850.1"/>
    <property type="molecule type" value="Genomic_DNA"/>
</dbReference>
<organism evidence="14 15">
    <name type="scientific">Scyliorhinus torazame</name>
    <name type="common">Cloudy catshark</name>
    <name type="synonym">Catulus torazame</name>
    <dbReference type="NCBI Taxonomy" id="75743"/>
    <lineage>
        <taxon>Eukaryota</taxon>
        <taxon>Metazoa</taxon>
        <taxon>Chordata</taxon>
        <taxon>Craniata</taxon>
        <taxon>Vertebrata</taxon>
        <taxon>Chondrichthyes</taxon>
        <taxon>Elasmobranchii</taxon>
        <taxon>Galeomorphii</taxon>
        <taxon>Galeoidea</taxon>
        <taxon>Carcharhiniformes</taxon>
        <taxon>Scyliorhinidae</taxon>
        <taxon>Scyliorhinus</taxon>
    </lineage>
</organism>
<dbReference type="Pfam" id="PF00067">
    <property type="entry name" value="p450"/>
    <property type="match status" value="1"/>
</dbReference>
<evidence type="ECO:0000256" key="4">
    <source>
        <dbReference type="ARBA" id="ARBA00022617"/>
    </source>
</evidence>
<dbReference type="OrthoDB" id="1470350at2759"/>
<evidence type="ECO:0000313" key="15">
    <source>
        <dbReference type="Proteomes" id="UP000288216"/>
    </source>
</evidence>
<dbReference type="OMA" id="ELYPMMW"/>
<evidence type="ECO:0000256" key="2">
    <source>
        <dbReference type="ARBA" id="ARBA00004586"/>
    </source>
</evidence>
<dbReference type="GO" id="GO:0005789">
    <property type="term" value="C:endoplasmic reticulum membrane"/>
    <property type="evidence" value="ECO:0007669"/>
    <property type="project" value="UniProtKB-SubCell"/>
</dbReference>
<evidence type="ECO:0000256" key="11">
    <source>
        <dbReference type="ARBA" id="ARBA00043906"/>
    </source>
</evidence>
<dbReference type="Proteomes" id="UP000288216">
    <property type="component" value="Unassembled WGS sequence"/>
</dbReference>
<protein>
    <recommendedName>
        <fullName evidence="16">Cytochrome P450</fullName>
    </recommendedName>
</protein>
<comment type="caution">
    <text evidence="14">The sequence shown here is derived from an EMBL/GenBank/DDBJ whole genome shotgun (WGS) entry which is preliminary data.</text>
</comment>
<dbReference type="InterPro" id="IPR050705">
    <property type="entry name" value="Cytochrome_P450_3A"/>
</dbReference>
<dbReference type="PROSITE" id="PS00086">
    <property type="entry name" value="CYTOCHROME_P450"/>
    <property type="match status" value="1"/>
</dbReference>
<dbReference type="InterPro" id="IPR017972">
    <property type="entry name" value="Cyt_P450_CS"/>
</dbReference>
<dbReference type="FunFam" id="1.10.630.10:FF:000003">
    <property type="entry name" value="cytochrome P450 3A12-like isoform X2"/>
    <property type="match status" value="1"/>
</dbReference>
<feature type="non-terminal residue" evidence="14">
    <location>
        <position position="1"/>
    </location>
</feature>
<feature type="binding site" description="axial binding residue" evidence="12">
    <location>
        <position position="427"/>
    </location>
    <ligand>
        <name>heme</name>
        <dbReference type="ChEBI" id="CHEBI:30413"/>
    </ligand>
    <ligandPart>
        <name>Fe</name>
        <dbReference type="ChEBI" id="CHEBI:18248"/>
    </ligandPart>
</feature>
<keyword evidence="5 12" id="KW-0479">Metal-binding</keyword>
<gene>
    <name evidence="14" type="ORF">scyTo_0015724</name>
</gene>
<dbReference type="STRING" id="75743.A0A401PXL7"/>
<dbReference type="InterPro" id="IPR036396">
    <property type="entry name" value="Cyt_P450_sf"/>
</dbReference>
<evidence type="ECO:0000313" key="14">
    <source>
        <dbReference type="EMBL" id="GCB77850.1"/>
    </source>
</evidence>
<evidence type="ECO:0000256" key="12">
    <source>
        <dbReference type="PIRSR" id="PIRSR602401-1"/>
    </source>
</evidence>
<evidence type="ECO:0008006" key="16">
    <source>
        <dbReference type="Google" id="ProtNLM"/>
    </source>
</evidence>
<dbReference type="InterPro" id="IPR002401">
    <property type="entry name" value="Cyt_P450_E_grp-I"/>
</dbReference>
<comment type="similarity">
    <text evidence="3 13">Belongs to the cytochrome P450 family.</text>
</comment>
<evidence type="ECO:0000256" key="1">
    <source>
        <dbReference type="ARBA" id="ARBA00001971"/>
    </source>
</evidence>
<evidence type="ECO:0000256" key="10">
    <source>
        <dbReference type="ARBA" id="ARBA00023136"/>
    </source>
</evidence>
<dbReference type="InterPro" id="IPR001128">
    <property type="entry name" value="Cyt_P450"/>
</dbReference>
<dbReference type="GO" id="GO:0008395">
    <property type="term" value="F:steroid hydroxylase activity"/>
    <property type="evidence" value="ECO:0007669"/>
    <property type="project" value="TreeGrafter"/>
</dbReference>
<comment type="function">
    <text evidence="11">Cytochromes P450 are a group of heme-thiolate monooxygenases. They oxidize a variety of structurally unrelated compounds, including steroids, fatty acids, and xenobiotics.</text>
</comment>
<keyword evidence="8 12" id="KW-0408">Iron</keyword>
<dbReference type="PRINTS" id="PR00385">
    <property type="entry name" value="P450"/>
</dbReference>
<dbReference type="SUPFAM" id="SSF48264">
    <property type="entry name" value="Cytochrome P450"/>
    <property type="match status" value="1"/>
</dbReference>
<evidence type="ECO:0000256" key="6">
    <source>
        <dbReference type="ARBA" id="ARBA00022824"/>
    </source>
</evidence>
<keyword evidence="7 13" id="KW-0560">Oxidoreductase</keyword>
<comment type="subcellular location">
    <subcellularLocation>
        <location evidence="2">Endoplasmic reticulum membrane</location>
    </subcellularLocation>
</comment>
<evidence type="ECO:0000256" key="7">
    <source>
        <dbReference type="ARBA" id="ARBA00023002"/>
    </source>
</evidence>
<evidence type="ECO:0000256" key="13">
    <source>
        <dbReference type="RuleBase" id="RU000461"/>
    </source>
</evidence>
<keyword evidence="9 13" id="KW-0503">Monooxygenase</keyword>
<evidence type="ECO:0000256" key="8">
    <source>
        <dbReference type="ARBA" id="ARBA00023004"/>
    </source>
</evidence>
<keyword evidence="4 12" id="KW-0349">Heme</keyword>
<sequence length="488" mass="55774">YSVLPYGLFKRIGVPGPRPLPFIGTIHHYRKGMFGFDTECYKKYGKMWGIYDGRLPILAILDTDLMKTIFIKECYPLFTNRRKLGLNGPLAESILIVEDDHWKRIRSVLSPTFTSGRLKEMCPIIQHYAKNLVKNAEKKAKVNASADMKDIFGTYSMDVITSTAFSVDVDSINNPNDPFVRNIKKIIQFDIFDPAVIFSFIFPNLNSMLEKFGLNTFPREANDFFVNVLSDLKAKRQKGVHTDRVDFLQLMVDSQMTETSSQKQNDVSKSTDKALTDSEILAQVLTIFLAGYETSSSTLSFAAYNLAMHPDVQKKLQQEIDEAFPNKARPTYDGVMQLEYMEMVISETLRLFPPVPRIDRVCKKDVQLNGVTVPKGTVVMVPAYVLHHDPAYWPEPEEFRPERFNKENREFRDPCIFLPFGMGPRNCIGMRFAQLTMKMALASLLQHMTLVPCEQTPIPLELDVTGFMKSNKPIILKFVPRVNTESRE</sequence>
<accession>A0A401PXL7</accession>
<comment type="cofactor">
    <cofactor evidence="1 12">
        <name>heme</name>
        <dbReference type="ChEBI" id="CHEBI:30413"/>
    </cofactor>
</comment>
<dbReference type="PANTHER" id="PTHR24302">
    <property type="entry name" value="CYTOCHROME P450 FAMILY 3"/>
    <property type="match status" value="1"/>
</dbReference>
<name>A0A401PXL7_SCYTO</name>
<keyword evidence="6" id="KW-0256">Endoplasmic reticulum</keyword>
<evidence type="ECO:0000256" key="9">
    <source>
        <dbReference type="ARBA" id="ARBA00023033"/>
    </source>
</evidence>
<keyword evidence="10" id="KW-0472">Membrane</keyword>
<proteinExistence type="inferred from homology"/>